<feature type="compositionally biased region" description="Polar residues" evidence="1">
    <location>
        <begin position="40"/>
        <end position="54"/>
    </location>
</feature>
<comment type="caution">
    <text evidence="2">The sequence shown here is derived from an EMBL/GenBank/DDBJ whole genome shotgun (WGS) entry which is preliminary data.</text>
</comment>
<dbReference type="EMBL" id="JAUSRF010000007">
    <property type="protein sequence ID" value="MDP9837665.1"/>
    <property type="molecule type" value="Genomic_DNA"/>
</dbReference>
<feature type="region of interest" description="Disordered" evidence="1">
    <location>
        <begin position="92"/>
        <end position="111"/>
    </location>
</feature>
<dbReference type="Proteomes" id="UP001241472">
    <property type="component" value="Unassembled WGS sequence"/>
</dbReference>
<feature type="region of interest" description="Disordered" evidence="1">
    <location>
        <begin position="128"/>
        <end position="155"/>
    </location>
</feature>
<evidence type="ECO:0000313" key="2">
    <source>
        <dbReference type="EMBL" id="MDP9837665.1"/>
    </source>
</evidence>
<feature type="compositionally biased region" description="Basic and acidic residues" evidence="1">
    <location>
        <begin position="64"/>
        <end position="77"/>
    </location>
</feature>
<dbReference type="RefSeq" id="WP_306834625.1">
    <property type="nucleotide sequence ID" value="NZ_JAUSRF010000007.1"/>
</dbReference>
<keyword evidence="3" id="KW-1185">Reference proteome</keyword>
<proteinExistence type="predicted"/>
<reference evidence="2 3" key="1">
    <citation type="submission" date="2023-07" db="EMBL/GenBank/DDBJ databases">
        <title>Sorghum-associated microbial communities from plants grown in Nebraska, USA.</title>
        <authorList>
            <person name="Schachtman D."/>
        </authorList>
    </citation>
    <scope>NUCLEOTIDE SEQUENCE [LARGE SCALE GENOMIC DNA]</scope>
    <source>
        <strain evidence="2 3">DS1307</strain>
    </source>
</reference>
<protein>
    <recommendedName>
        <fullName evidence="4">Bacterial toxin 37 domain-containing protein</fullName>
    </recommendedName>
</protein>
<evidence type="ECO:0000256" key="1">
    <source>
        <dbReference type="SAM" id="MobiDB-lite"/>
    </source>
</evidence>
<accession>A0ABT9PU14</accession>
<feature type="compositionally biased region" description="Pro residues" evidence="1">
    <location>
        <begin position="19"/>
        <end position="32"/>
    </location>
</feature>
<name>A0ABT9PU14_9HYPH</name>
<organism evidence="2 3">
    <name type="scientific">Neorhizobium huautlense</name>
    <dbReference type="NCBI Taxonomy" id="67774"/>
    <lineage>
        <taxon>Bacteria</taxon>
        <taxon>Pseudomonadati</taxon>
        <taxon>Pseudomonadota</taxon>
        <taxon>Alphaproteobacteria</taxon>
        <taxon>Hyphomicrobiales</taxon>
        <taxon>Rhizobiaceae</taxon>
        <taxon>Rhizobium/Agrobacterium group</taxon>
        <taxon>Neorhizobium</taxon>
    </lineage>
</organism>
<sequence length="155" mass="16705">MGGLIKVLLQMLKGGTRRPPAPPKPTPPPTKPPQAQQKADQQGSPSQQRDNCSGNCAPKKPKPQKRDTKPYAERLQGKRYEEAEEILDRELRDGANWTKAPLGKGDGVRYYDGKGGAVSLNRGYPEGLKGGGGDAVHQGPYVKIQPSGDRVPLGQ</sequence>
<evidence type="ECO:0000313" key="3">
    <source>
        <dbReference type="Proteomes" id="UP001241472"/>
    </source>
</evidence>
<feature type="region of interest" description="Disordered" evidence="1">
    <location>
        <begin position="12"/>
        <end position="77"/>
    </location>
</feature>
<gene>
    <name evidence="2" type="ORF">J2T09_002422</name>
</gene>
<evidence type="ECO:0008006" key="4">
    <source>
        <dbReference type="Google" id="ProtNLM"/>
    </source>
</evidence>